<dbReference type="InterPro" id="IPR050266">
    <property type="entry name" value="AB_hydrolase_sf"/>
</dbReference>
<name>A0A6A7YAI2_9HYPH</name>
<dbReference type="InterPro" id="IPR000073">
    <property type="entry name" value="AB_hydrolase_1"/>
</dbReference>
<dbReference type="GO" id="GO:0016787">
    <property type="term" value="F:hydrolase activity"/>
    <property type="evidence" value="ECO:0007669"/>
    <property type="project" value="UniProtKB-KW"/>
</dbReference>
<dbReference type="PANTHER" id="PTHR43798:SF31">
    <property type="entry name" value="AB HYDROLASE SUPERFAMILY PROTEIN YCLE"/>
    <property type="match status" value="1"/>
</dbReference>
<dbReference type="EMBL" id="VWNA01000002">
    <property type="protein sequence ID" value="MQT14672.1"/>
    <property type="molecule type" value="Genomic_DNA"/>
</dbReference>
<evidence type="ECO:0000259" key="2">
    <source>
        <dbReference type="Pfam" id="PF12697"/>
    </source>
</evidence>
<dbReference type="AlphaFoldDB" id="A0A6A7YAI2"/>
<proteinExistence type="predicted"/>
<protein>
    <submittedName>
        <fullName evidence="3">Alpha/beta fold hydrolase</fullName>
    </submittedName>
</protein>
<sequence>MTSTTLLRSRTRRGAAYQEAGAGEPLVLIHGVGLRLEAWQPQIAYFAATHRVIAVDMPGHGGSAPLEAGAALPAFVKWLGDVLDDLALDAVNLAGHSMGALIAGGAAAEFGARIRRVALLNGVYRRDPAARAAVVARAREIAAGHRDVEGPLQRWFDDDAADPATVGLVRLWLSSVDPAGYATAYGAFAEGDAVYADAWPRVACPALFLTGDGDPNSTPAMAEAMAALAPNGRAVIVEGHRHMVNLTAPERVNAALADWLRS</sequence>
<organism evidence="3 4">
    <name type="scientific">Segnochrobactrum spirostomi</name>
    <dbReference type="NCBI Taxonomy" id="2608987"/>
    <lineage>
        <taxon>Bacteria</taxon>
        <taxon>Pseudomonadati</taxon>
        <taxon>Pseudomonadota</taxon>
        <taxon>Alphaproteobacteria</taxon>
        <taxon>Hyphomicrobiales</taxon>
        <taxon>Segnochrobactraceae</taxon>
        <taxon>Segnochrobactrum</taxon>
    </lineage>
</organism>
<keyword evidence="4" id="KW-1185">Reference proteome</keyword>
<evidence type="ECO:0000313" key="4">
    <source>
        <dbReference type="Proteomes" id="UP000332515"/>
    </source>
</evidence>
<dbReference type="GO" id="GO:0016020">
    <property type="term" value="C:membrane"/>
    <property type="evidence" value="ECO:0007669"/>
    <property type="project" value="TreeGrafter"/>
</dbReference>
<dbReference type="Pfam" id="PF12697">
    <property type="entry name" value="Abhydrolase_6"/>
    <property type="match status" value="1"/>
</dbReference>
<dbReference type="InterPro" id="IPR029058">
    <property type="entry name" value="AB_hydrolase_fold"/>
</dbReference>
<dbReference type="PRINTS" id="PR00111">
    <property type="entry name" value="ABHYDROLASE"/>
</dbReference>
<accession>A0A6A7YAI2</accession>
<dbReference type="Gene3D" id="3.40.50.1820">
    <property type="entry name" value="alpha/beta hydrolase"/>
    <property type="match status" value="1"/>
</dbReference>
<keyword evidence="1 3" id="KW-0378">Hydrolase</keyword>
<feature type="domain" description="AB hydrolase-1" evidence="2">
    <location>
        <begin position="26"/>
        <end position="255"/>
    </location>
</feature>
<dbReference type="PANTHER" id="PTHR43798">
    <property type="entry name" value="MONOACYLGLYCEROL LIPASE"/>
    <property type="match status" value="1"/>
</dbReference>
<gene>
    <name evidence="3" type="ORF">F0357_18825</name>
</gene>
<dbReference type="Proteomes" id="UP000332515">
    <property type="component" value="Unassembled WGS sequence"/>
</dbReference>
<evidence type="ECO:0000256" key="1">
    <source>
        <dbReference type="ARBA" id="ARBA00022801"/>
    </source>
</evidence>
<evidence type="ECO:0000313" key="3">
    <source>
        <dbReference type="EMBL" id="MQT14672.1"/>
    </source>
</evidence>
<reference evidence="3 4" key="1">
    <citation type="submission" date="2019-09" db="EMBL/GenBank/DDBJ databases">
        <title>Segnochrobactrum spirostomi gen. nov., sp. nov., isolated from the ciliate Spirostomum cf. yagiui and description of a novel family, Segnochrobactraceae fam. nov. within the order Rhizobiales of the class Alphaproteobacteria.</title>
        <authorList>
            <person name="Akter S."/>
            <person name="Shazib S.U.A."/>
            <person name="Shin M.K."/>
        </authorList>
    </citation>
    <scope>NUCLEOTIDE SEQUENCE [LARGE SCALE GENOMIC DNA]</scope>
    <source>
        <strain evidence="3 4">Sp-1</strain>
    </source>
</reference>
<comment type="caution">
    <text evidence="3">The sequence shown here is derived from an EMBL/GenBank/DDBJ whole genome shotgun (WGS) entry which is preliminary data.</text>
</comment>
<dbReference type="SUPFAM" id="SSF53474">
    <property type="entry name" value="alpha/beta-Hydrolases"/>
    <property type="match status" value="1"/>
</dbReference>
<dbReference type="RefSeq" id="WP_153487507.1">
    <property type="nucleotide sequence ID" value="NZ_VWNA01000002.1"/>
</dbReference>